<reference evidence="1 2" key="1">
    <citation type="submission" date="2019-12" db="EMBL/GenBank/DDBJ databases">
        <authorList>
            <person name="Woiski C."/>
        </authorList>
    </citation>
    <scope>NUCLEOTIDE SEQUENCE [LARGE SCALE GENOMIC DNA]</scope>
    <source>
        <strain evidence="1 2">BOE100</strain>
    </source>
</reference>
<dbReference type="AlphaFoldDB" id="A0A7V8E9W1"/>
<accession>A0A7V8E9W1</accession>
<sequence>MFLRRITDWLFPDKRTQREKDREREFIQAVNSLKTLSTTERGGMSIDPDEVREIIAASRHGLRHQDKALSEAANTPCEHEDVIQRVSWRRLASGSSVQYVCLQSITTGGYAVVCAKLFSDDSESLPPWLNADISMQVAAALKASEFQWHETIKDAMDAWDHDL</sequence>
<organism evidence="1 2">
    <name type="scientific">Pseudomonas putida</name>
    <name type="common">Arthrobacter siderocapsulatus</name>
    <dbReference type="NCBI Taxonomy" id="303"/>
    <lineage>
        <taxon>Bacteria</taxon>
        <taxon>Pseudomonadati</taxon>
        <taxon>Pseudomonadota</taxon>
        <taxon>Gammaproteobacteria</taxon>
        <taxon>Pseudomonadales</taxon>
        <taxon>Pseudomonadaceae</taxon>
        <taxon>Pseudomonas</taxon>
    </lineage>
</organism>
<evidence type="ECO:0000313" key="1">
    <source>
        <dbReference type="EMBL" id="KAF0250948.1"/>
    </source>
</evidence>
<comment type="caution">
    <text evidence="1">The sequence shown here is derived from an EMBL/GenBank/DDBJ whole genome shotgun (WGS) entry which is preliminary data.</text>
</comment>
<evidence type="ECO:0000313" key="2">
    <source>
        <dbReference type="Proteomes" id="UP000442695"/>
    </source>
</evidence>
<proteinExistence type="predicted"/>
<name>A0A7V8E9W1_PSEPU</name>
<dbReference type="EMBL" id="WOWR01000076">
    <property type="protein sequence ID" value="KAF0250948.1"/>
    <property type="molecule type" value="Genomic_DNA"/>
</dbReference>
<dbReference type="Proteomes" id="UP000442695">
    <property type="component" value="Unassembled WGS sequence"/>
</dbReference>
<gene>
    <name evidence="1" type="ORF">GN299_31275</name>
</gene>
<protein>
    <submittedName>
        <fullName evidence="1">Uncharacterized protein</fullName>
    </submittedName>
</protein>
<dbReference type="RefSeq" id="WP_156859952.1">
    <property type="nucleotide sequence ID" value="NZ_WOWR01000076.1"/>
</dbReference>